<dbReference type="Gene3D" id="2.130.10.10">
    <property type="entry name" value="YVTN repeat-like/Quinoprotein amine dehydrogenase"/>
    <property type="match status" value="1"/>
</dbReference>
<dbReference type="OrthoDB" id="2684204at2759"/>
<dbReference type="InterPro" id="IPR001680">
    <property type="entry name" value="WD40_rpt"/>
</dbReference>
<reference evidence="4 5" key="1">
    <citation type="submission" date="2016-03" db="EMBL/GenBank/DDBJ databases">
        <title>Comparative genomics of the ectomycorrhizal sister species Rhizopogon vinicolor and Rhizopogon vesiculosus (Basidiomycota: Boletales) reveals a divergence of the mating type B locus.</title>
        <authorList>
            <person name="Mujic A.B."/>
            <person name="Kuo A."/>
            <person name="Tritt A."/>
            <person name="Lipzen A."/>
            <person name="Chen C."/>
            <person name="Johnson J."/>
            <person name="Sharma A."/>
            <person name="Barry K."/>
            <person name="Grigoriev I.V."/>
            <person name="Spatafora J.W."/>
        </authorList>
    </citation>
    <scope>NUCLEOTIDE SEQUENCE [LARGE SCALE GENOMIC DNA]</scope>
    <source>
        <strain evidence="4 5">AM-OR11-056</strain>
    </source>
</reference>
<keyword evidence="1 3" id="KW-0853">WD repeat</keyword>
<dbReference type="PROSITE" id="PS50294">
    <property type="entry name" value="WD_REPEATS_REGION"/>
    <property type="match status" value="1"/>
</dbReference>
<proteinExistence type="predicted"/>
<evidence type="ECO:0000313" key="4">
    <source>
        <dbReference type="EMBL" id="OJA15666.1"/>
    </source>
</evidence>
<dbReference type="PROSITE" id="PS50082">
    <property type="entry name" value="WD_REPEATS_2"/>
    <property type="match status" value="1"/>
</dbReference>
<dbReference type="InterPro" id="IPR011044">
    <property type="entry name" value="Quino_amine_DH_bsu"/>
</dbReference>
<comment type="caution">
    <text evidence="4">The sequence shown here is derived from an EMBL/GenBank/DDBJ whole genome shotgun (WGS) entry which is preliminary data.</text>
</comment>
<accession>A0A1J8R1Q4</accession>
<dbReference type="InterPro" id="IPR015943">
    <property type="entry name" value="WD40/YVTN_repeat-like_dom_sf"/>
</dbReference>
<evidence type="ECO:0000256" key="2">
    <source>
        <dbReference type="ARBA" id="ARBA00022737"/>
    </source>
</evidence>
<protein>
    <submittedName>
        <fullName evidence="4">Uncharacterized protein</fullName>
    </submittedName>
</protein>
<keyword evidence="5" id="KW-1185">Reference proteome</keyword>
<gene>
    <name evidence="4" type="ORF">AZE42_11641</name>
</gene>
<organism evidence="4 5">
    <name type="scientific">Rhizopogon vesiculosus</name>
    <dbReference type="NCBI Taxonomy" id="180088"/>
    <lineage>
        <taxon>Eukaryota</taxon>
        <taxon>Fungi</taxon>
        <taxon>Dikarya</taxon>
        <taxon>Basidiomycota</taxon>
        <taxon>Agaricomycotina</taxon>
        <taxon>Agaricomycetes</taxon>
        <taxon>Agaricomycetidae</taxon>
        <taxon>Boletales</taxon>
        <taxon>Suillineae</taxon>
        <taxon>Rhizopogonaceae</taxon>
        <taxon>Rhizopogon</taxon>
    </lineage>
</organism>
<sequence>MGSSKPGRLRRGSWKHFMATQERSPASISPQTACYLRVDQRITQRRSGGELVGGPFKTASWVGAIRLSPDSKKLAVNSWSKRGLGYSNTEIRSKREVRVIRNRCACVLDKQKNRNSGRIQLLYFSDSFAKTIYEFDASRVETVGAPFKGHTHKITGLALSSDGALIASTSFDGTIKLWAFDSRQLLAPFHVVNSHPIFSPDTQQLAYGAYANIYICNIPPNILATMGLATKGHSKVHLYPYSVQ</sequence>
<dbReference type="PANTHER" id="PTHR19848:SF8">
    <property type="entry name" value="F-BOX AND WD REPEAT DOMAIN CONTAINING 7"/>
    <property type="match status" value="1"/>
</dbReference>
<dbReference type="EMBL" id="LVVM01002956">
    <property type="protein sequence ID" value="OJA15666.1"/>
    <property type="molecule type" value="Genomic_DNA"/>
</dbReference>
<evidence type="ECO:0000256" key="3">
    <source>
        <dbReference type="PROSITE-ProRule" id="PRU00221"/>
    </source>
</evidence>
<dbReference type="PANTHER" id="PTHR19848">
    <property type="entry name" value="WD40 REPEAT PROTEIN"/>
    <property type="match status" value="1"/>
</dbReference>
<feature type="repeat" description="WD" evidence="3">
    <location>
        <begin position="147"/>
        <end position="188"/>
    </location>
</feature>
<name>A0A1J8R1Q4_9AGAM</name>
<keyword evidence="2" id="KW-0677">Repeat</keyword>
<dbReference type="AlphaFoldDB" id="A0A1J8R1Q4"/>
<dbReference type="SUPFAM" id="SSF50969">
    <property type="entry name" value="YVTN repeat-like/Quinoprotein amine dehydrogenase"/>
    <property type="match status" value="1"/>
</dbReference>
<dbReference type="STRING" id="180088.A0A1J8R1Q4"/>
<evidence type="ECO:0000256" key="1">
    <source>
        <dbReference type="ARBA" id="ARBA00022574"/>
    </source>
</evidence>
<dbReference type="SMART" id="SM00320">
    <property type="entry name" value="WD40"/>
    <property type="match status" value="1"/>
</dbReference>
<dbReference type="Pfam" id="PF00400">
    <property type="entry name" value="WD40"/>
    <property type="match status" value="1"/>
</dbReference>
<dbReference type="Proteomes" id="UP000183567">
    <property type="component" value="Unassembled WGS sequence"/>
</dbReference>
<evidence type="ECO:0000313" key="5">
    <source>
        <dbReference type="Proteomes" id="UP000183567"/>
    </source>
</evidence>